<dbReference type="Proteomes" id="UP000789702">
    <property type="component" value="Unassembled WGS sequence"/>
</dbReference>
<feature type="non-terminal residue" evidence="1">
    <location>
        <position position="1"/>
    </location>
</feature>
<dbReference type="EMBL" id="CAJVPU010034719">
    <property type="protein sequence ID" value="CAG8726054.1"/>
    <property type="molecule type" value="Genomic_DNA"/>
</dbReference>
<proteinExistence type="predicted"/>
<evidence type="ECO:0000313" key="2">
    <source>
        <dbReference type="Proteomes" id="UP000789702"/>
    </source>
</evidence>
<gene>
    <name evidence="1" type="ORF">DHETER_LOCUS13137</name>
</gene>
<protein>
    <submittedName>
        <fullName evidence="1">1113_t:CDS:1</fullName>
    </submittedName>
</protein>
<reference evidence="1" key="1">
    <citation type="submission" date="2021-06" db="EMBL/GenBank/DDBJ databases">
        <authorList>
            <person name="Kallberg Y."/>
            <person name="Tangrot J."/>
            <person name="Rosling A."/>
        </authorList>
    </citation>
    <scope>NUCLEOTIDE SEQUENCE</scope>
    <source>
        <strain evidence="1">IL203A</strain>
    </source>
</reference>
<comment type="caution">
    <text evidence="1">The sequence shown here is derived from an EMBL/GenBank/DDBJ whole genome shotgun (WGS) entry which is preliminary data.</text>
</comment>
<organism evidence="1 2">
    <name type="scientific">Dentiscutata heterogama</name>
    <dbReference type="NCBI Taxonomy" id="1316150"/>
    <lineage>
        <taxon>Eukaryota</taxon>
        <taxon>Fungi</taxon>
        <taxon>Fungi incertae sedis</taxon>
        <taxon>Mucoromycota</taxon>
        <taxon>Glomeromycotina</taxon>
        <taxon>Glomeromycetes</taxon>
        <taxon>Diversisporales</taxon>
        <taxon>Gigasporaceae</taxon>
        <taxon>Dentiscutata</taxon>
    </lineage>
</organism>
<evidence type="ECO:0000313" key="1">
    <source>
        <dbReference type="EMBL" id="CAG8726054.1"/>
    </source>
</evidence>
<accession>A0ACA9PWA0</accession>
<keyword evidence="2" id="KW-1185">Reference proteome</keyword>
<sequence length="106" mass="11807">LNKLNTSNIPEDIYNLDAELDSSSPDQLLSSKVTVTNSLSCIMHTIQLALGDRFDDTKVSNLISKAKTLNSYVSDKDKYHESLCELQAKLNSQHQVNPLSSDTRTH</sequence>
<name>A0ACA9PWA0_9GLOM</name>